<dbReference type="PANTHER" id="PTHR28259">
    <property type="entry name" value="FLUORIDE EXPORT PROTEIN 1-RELATED"/>
    <property type="match status" value="1"/>
</dbReference>
<comment type="subcellular location">
    <subcellularLocation>
        <location evidence="1 12">Cell membrane</location>
        <topology evidence="1 12">Multi-pass membrane protein</topology>
    </subcellularLocation>
</comment>
<keyword evidence="14" id="KW-1185">Reference proteome</keyword>
<keyword evidence="2 12" id="KW-1003">Cell membrane</keyword>
<keyword evidence="5 12" id="KW-1133">Transmembrane helix</keyword>
<keyword evidence="12" id="KW-0479">Metal-binding</keyword>
<gene>
    <name evidence="12" type="primary">fluC</name>
    <name evidence="12" type="synonym">crcB</name>
    <name evidence="13" type="ORF">BKK47_11900</name>
</gene>
<proteinExistence type="inferred from homology"/>
<keyword evidence="12" id="KW-0813">Transport</keyword>
<keyword evidence="4 12" id="KW-0812">Transmembrane</keyword>
<evidence type="ECO:0000256" key="1">
    <source>
        <dbReference type="ARBA" id="ARBA00004651"/>
    </source>
</evidence>
<evidence type="ECO:0000256" key="3">
    <source>
        <dbReference type="ARBA" id="ARBA00022519"/>
    </source>
</evidence>
<keyword evidence="6 12" id="KW-0915">Sodium</keyword>
<dbReference type="InterPro" id="IPR003691">
    <property type="entry name" value="FluC"/>
</dbReference>
<evidence type="ECO:0000256" key="7">
    <source>
        <dbReference type="ARBA" id="ARBA00023065"/>
    </source>
</evidence>
<name>A0A1V3I7P8_9PAST</name>
<evidence type="ECO:0000313" key="14">
    <source>
        <dbReference type="Proteomes" id="UP000189426"/>
    </source>
</evidence>
<sequence>MLQAMLCISCGAIFGALGRWGLTYSFNSLFSTFAFGTLLVNLIGCFLIGMLMALFWQYPQVNDLWKLFLVTGFLGAFTTFSSFSIEVIELLMSDKWVGALSVIAFHLIGGLMSTTLGILLYKLLFRS</sequence>
<evidence type="ECO:0000256" key="12">
    <source>
        <dbReference type="HAMAP-Rule" id="MF_00454"/>
    </source>
</evidence>
<evidence type="ECO:0000256" key="2">
    <source>
        <dbReference type="ARBA" id="ARBA00022475"/>
    </source>
</evidence>
<dbReference type="GO" id="GO:0062054">
    <property type="term" value="F:fluoride channel activity"/>
    <property type="evidence" value="ECO:0007669"/>
    <property type="project" value="UniProtKB-UniRule"/>
</dbReference>
<evidence type="ECO:0000256" key="11">
    <source>
        <dbReference type="ARBA" id="ARBA00035585"/>
    </source>
</evidence>
<dbReference type="GO" id="GO:0140114">
    <property type="term" value="P:cellular detoxification of fluoride"/>
    <property type="evidence" value="ECO:0007669"/>
    <property type="project" value="UniProtKB-UniRule"/>
</dbReference>
<feature type="transmembrane region" description="Helical" evidence="12">
    <location>
        <begin position="35"/>
        <end position="55"/>
    </location>
</feature>
<feature type="binding site" evidence="12">
    <location>
        <position position="78"/>
    </location>
    <ligand>
        <name>Na(+)</name>
        <dbReference type="ChEBI" id="CHEBI:29101"/>
        <note>structural</note>
    </ligand>
</feature>
<dbReference type="PANTHER" id="PTHR28259:SF1">
    <property type="entry name" value="FLUORIDE EXPORT PROTEIN 1-RELATED"/>
    <property type="match status" value="1"/>
</dbReference>
<dbReference type="NCBIfam" id="TIGR00494">
    <property type="entry name" value="crcB"/>
    <property type="match status" value="1"/>
</dbReference>
<dbReference type="AlphaFoldDB" id="A0A1V3I7P8"/>
<protein>
    <recommendedName>
        <fullName evidence="12">Fluoride-specific ion channel FluC</fullName>
    </recommendedName>
</protein>
<dbReference type="Pfam" id="PF02537">
    <property type="entry name" value="CRCB"/>
    <property type="match status" value="1"/>
</dbReference>
<evidence type="ECO:0000256" key="9">
    <source>
        <dbReference type="ARBA" id="ARBA00023303"/>
    </source>
</evidence>
<comment type="activity regulation">
    <text evidence="12">Na(+) is not transported, but it plays an essential structural role and its presence is essential for fluoride channel function.</text>
</comment>
<keyword evidence="7 12" id="KW-0406">Ion transport</keyword>
<feature type="binding site" evidence="12">
    <location>
        <position position="75"/>
    </location>
    <ligand>
        <name>Na(+)</name>
        <dbReference type="ChEBI" id="CHEBI:29101"/>
        <note>structural</note>
    </ligand>
</feature>
<dbReference type="NCBIfam" id="NF010792">
    <property type="entry name" value="PRK14196.1"/>
    <property type="match status" value="1"/>
</dbReference>
<evidence type="ECO:0000313" key="13">
    <source>
        <dbReference type="EMBL" id="OOF35941.1"/>
    </source>
</evidence>
<comment type="function">
    <text evidence="12">Fluoride-specific ion channel. Important for reducing fluoride concentration in the cell, thus reducing its toxicity.</text>
</comment>
<organism evidence="13 14">
    <name type="scientific">Rodentibacter mrazii</name>
    <dbReference type="NCBI Taxonomy" id="1908257"/>
    <lineage>
        <taxon>Bacteria</taxon>
        <taxon>Pseudomonadati</taxon>
        <taxon>Pseudomonadota</taxon>
        <taxon>Gammaproteobacteria</taxon>
        <taxon>Pasteurellales</taxon>
        <taxon>Pasteurellaceae</taxon>
        <taxon>Rodentibacter</taxon>
    </lineage>
</organism>
<comment type="catalytic activity">
    <reaction evidence="11">
        <text>fluoride(in) = fluoride(out)</text>
        <dbReference type="Rhea" id="RHEA:76159"/>
        <dbReference type="ChEBI" id="CHEBI:17051"/>
    </reaction>
    <physiologicalReaction direction="left-to-right" evidence="11">
        <dbReference type="Rhea" id="RHEA:76160"/>
    </physiologicalReaction>
</comment>
<accession>A0A1V3I7P8</accession>
<comment type="caution">
    <text evidence="13">The sequence shown here is derived from an EMBL/GenBank/DDBJ whole genome shotgun (WGS) entry which is preliminary data.</text>
</comment>
<feature type="transmembrane region" description="Helical" evidence="12">
    <location>
        <begin position="97"/>
        <end position="121"/>
    </location>
</feature>
<dbReference type="Proteomes" id="UP000189426">
    <property type="component" value="Unassembled WGS sequence"/>
</dbReference>
<reference evidence="13 14" key="1">
    <citation type="submission" date="2016-10" db="EMBL/GenBank/DDBJ databases">
        <title>Rodentibacter gen. nov. and new species.</title>
        <authorList>
            <person name="Christensen H."/>
        </authorList>
    </citation>
    <scope>NUCLEOTIDE SEQUENCE [LARGE SCALE GENOMIC DNA]</scope>
    <source>
        <strain evidence="13 14">Ppn418</strain>
    </source>
</reference>
<comment type="similarity">
    <text evidence="10 12">Belongs to the fluoride channel Fluc/FEX (TC 1.A.43) family.</text>
</comment>
<keyword evidence="9 12" id="KW-0407">Ion channel</keyword>
<keyword evidence="8 12" id="KW-0472">Membrane</keyword>
<dbReference type="GO" id="GO:0046872">
    <property type="term" value="F:metal ion binding"/>
    <property type="evidence" value="ECO:0007669"/>
    <property type="project" value="UniProtKB-KW"/>
</dbReference>
<dbReference type="HAMAP" id="MF_00454">
    <property type="entry name" value="FluC"/>
    <property type="match status" value="1"/>
</dbReference>
<dbReference type="STRING" id="1908257.BKK47_11900"/>
<evidence type="ECO:0000256" key="5">
    <source>
        <dbReference type="ARBA" id="ARBA00022989"/>
    </source>
</evidence>
<evidence type="ECO:0000256" key="10">
    <source>
        <dbReference type="ARBA" id="ARBA00035120"/>
    </source>
</evidence>
<evidence type="ECO:0000256" key="6">
    <source>
        <dbReference type="ARBA" id="ARBA00023053"/>
    </source>
</evidence>
<dbReference type="EMBL" id="MLHG01000120">
    <property type="protein sequence ID" value="OOF35941.1"/>
    <property type="molecule type" value="Genomic_DNA"/>
</dbReference>
<feature type="transmembrane region" description="Helical" evidence="12">
    <location>
        <begin position="67"/>
        <end position="85"/>
    </location>
</feature>
<evidence type="ECO:0000256" key="4">
    <source>
        <dbReference type="ARBA" id="ARBA00022692"/>
    </source>
</evidence>
<keyword evidence="3" id="KW-0997">Cell inner membrane</keyword>
<evidence type="ECO:0000256" key="8">
    <source>
        <dbReference type="ARBA" id="ARBA00023136"/>
    </source>
</evidence>
<dbReference type="GO" id="GO:0005886">
    <property type="term" value="C:plasma membrane"/>
    <property type="evidence" value="ECO:0007669"/>
    <property type="project" value="UniProtKB-SubCell"/>
</dbReference>
<dbReference type="RefSeq" id="WP_077495061.1">
    <property type="nucleotide sequence ID" value="NZ_MLHG01000120.1"/>
</dbReference>